<organism evidence="1 2">
    <name type="scientific">Alkalibacterium thalassium</name>
    <dbReference type="NCBI Taxonomy" id="426701"/>
    <lineage>
        <taxon>Bacteria</taxon>
        <taxon>Bacillati</taxon>
        <taxon>Bacillota</taxon>
        <taxon>Bacilli</taxon>
        <taxon>Lactobacillales</taxon>
        <taxon>Carnobacteriaceae</taxon>
        <taxon>Alkalibacterium</taxon>
    </lineage>
</organism>
<keyword evidence="2" id="KW-1185">Reference proteome</keyword>
<dbReference type="Proteomes" id="UP000199433">
    <property type="component" value="Unassembled WGS sequence"/>
</dbReference>
<dbReference type="RefSeq" id="WP_091264402.1">
    <property type="nucleotide sequence ID" value="NZ_FNFK01000002.1"/>
</dbReference>
<evidence type="ECO:0000313" key="2">
    <source>
        <dbReference type="Proteomes" id="UP000199433"/>
    </source>
</evidence>
<accession>A0A1G8VS74</accession>
<sequence length="81" mass="9615">MAKGKTYDDLYLTDIERIIIDSYRNGARIDIHFRGEQTVDEAIRKINKFGEVTDIWELTHTIAFRRDDNHRNLDITAYIDK</sequence>
<gene>
    <name evidence="1" type="ORF">SAMN04488098_100281</name>
</gene>
<dbReference type="STRING" id="426701.SAMN04488098_100281"/>
<proteinExistence type="predicted"/>
<dbReference type="EMBL" id="FNFK01000002">
    <property type="protein sequence ID" value="SDJ68896.1"/>
    <property type="molecule type" value="Genomic_DNA"/>
</dbReference>
<dbReference type="AlphaFoldDB" id="A0A1G8VS74"/>
<evidence type="ECO:0000313" key="1">
    <source>
        <dbReference type="EMBL" id="SDJ68896.1"/>
    </source>
</evidence>
<protein>
    <submittedName>
        <fullName evidence="1">Uncharacterized protein</fullName>
    </submittedName>
</protein>
<reference evidence="2" key="1">
    <citation type="submission" date="2016-10" db="EMBL/GenBank/DDBJ databases">
        <authorList>
            <person name="Varghese N."/>
            <person name="Submissions S."/>
        </authorList>
    </citation>
    <scope>NUCLEOTIDE SEQUENCE [LARGE SCALE GENOMIC DNA]</scope>
    <source>
        <strain evidence="2">DSM 19181</strain>
    </source>
</reference>
<name>A0A1G8VS74_9LACT</name>